<feature type="binding site" evidence="9">
    <location>
        <begin position="31"/>
        <end position="38"/>
    </location>
    <ligand>
        <name>ATP</name>
        <dbReference type="ChEBI" id="CHEBI:30616"/>
    </ligand>
</feature>
<keyword evidence="5 9" id="KW-0547">Nucleotide-binding</keyword>
<comment type="catalytic activity">
    <reaction evidence="9">
        <text>GMP + ATP = GDP + ADP</text>
        <dbReference type="Rhea" id="RHEA:20780"/>
        <dbReference type="ChEBI" id="CHEBI:30616"/>
        <dbReference type="ChEBI" id="CHEBI:58115"/>
        <dbReference type="ChEBI" id="CHEBI:58189"/>
        <dbReference type="ChEBI" id="CHEBI:456216"/>
        <dbReference type="EC" id="2.7.4.8"/>
    </reaction>
</comment>
<evidence type="ECO:0000256" key="6">
    <source>
        <dbReference type="ARBA" id="ARBA00022777"/>
    </source>
</evidence>
<dbReference type="PROSITE" id="PS00856">
    <property type="entry name" value="GUANYLATE_KINASE_1"/>
    <property type="match status" value="1"/>
</dbReference>
<feature type="domain" description="Guanylate kinase-like" evidence="10">
    <location>
        <begin position="24"/>
        <end position="202"/>
    </location>
</feature>
<dbReference type="Gene3D" id="3.40.50.300">
    <property type="entry name" value="P-loop containing nucleotide triphosphate hydrolases"/>
    <property type="match status" value="1"/>
</dbReference>
<dbReference type="GO" id="GO:0016301">
    <property type="term" value="F:kinase activity"/>
    <property type="evidence" value="ECO:0007669"/>
    <property type="project" value="UniProtKB-KW"/>
</dbReference>
<comment type="caution">
    <text evidence="11">The sequence shown here is derived from an EMBL/GenBank/DDBJ whole genome shotgun (WGS) entry which is preliminary data.</text>
</comment>
<organism evidence="11 12">
    <name type="scientific">Limnobacter litoralis</name>
    <dbReference type="NCBI Taxonomy" id="481366"/>
    <lineage>
        <taxon>Bacteria</taxon>
        <taxon>Pseudomonadati</taxon>
        <taxon>Pseudomonadota</taxon>
        <taxon>Betaproteobacteria</taxon>
        <taxon>Burkholderiales</taxon>
        <taxon>Burkholderiaceae</taxon>
        <taxon>Limnobacter</taxon>
    </lineage>
</organism>
<evidence type="ECO:0000259" key="10">
    <source>
        <dbReference type="PROSITE" id="PS50052"/>
    </source>
</evidence>
<dbReference type="PANTHER" id="PTHR23117:SF13">
    <property type="entry name" value="GUANYLATE KINASE"/>
    <property type="match status" value="1"/>
</dbReference>
<dbReference type="PROSITE" id="PS50052">
    <property type="entry name" value="GUANYLATE_KINASE_2"/>
    <property type="match status" value="1"/>
</dbReference>
<dbReference type="InterPro" id="IPR017665">
    <property type="entry name" value="Guanylate_kinase"/>
</dbReference>
<comment type="function">
    <text evidence="9">Essential for recycling GMP and indirectly, cGMP.</text>
</comment>
<comment type="similarity">
    <text evidence="1 9">Belongs to the guanylate kinase family.</text>
</comment>
<dbReference type="PANTHER" id="PTHR23117">
    <property type="entry name" value="GUANYLATE KINASE-RELATED"/>
    <property type="match status" value="1"/>
</dbReference>
<evidence type="ECO:0000256" key="5">
    <source>
        <dbReference type="ARBA" id="ARBA00022741"/>
    </source>
</evidence>
<keyword evidence="6 9" id="KW-0418">Kinase</keyword>
<evidence type="ECO:0000256" key="3">
    <source>
        <dbReference type="ARBA" id="ARBA00016296"/>
    </source>
</evidence>
<dbReference type="Proteomes" id="UP001156664">
    <property type="component" value="Unassembled WGS sequence"/>
</dbReference>
<evidence type="ECO:0000313" key="12">
    <source>
        <dbReference type="Proteomes" id="UP001156664"/>
    </source>
</evidence>
<proteinExistence type="inferred from homology"/>
<evidence type="ECO:0000256" key="1">
    <source>
        <dbReference type="ARBA" id="ARBA00005790"/>
    </source>
</evidence>
<sequence>MAVISGVRLFMNQPAQPAHNQYSGSLFIVSAPSGAGKSSLVKALLDSIEGISLSISSTTRTARPGEEDGVHYHFISEHQFEALREDDGFLEWAHVHGNYYGTSRHWVESEMAADRDVLLEIDWQGAEQVVRKVPNVVSIFILPPSLEELERRLRGRGTDSEAVILKRMGAAQLEIEQARRFDYVILNDNFEQALLELKSIVIASRCRFNQQMARHGDQLKNIGL</sequence>
<keyword evidence="9" id="KW-0963">Cytoplasm</keyword>
<dbReference type="InterPro" id="IPR027417">
    <property type="entry name" value="P-loop_NTPase"/>
</dbReference>
<dbReference type="CDD" id="cd00071">
    <property type="entry name" value="GMPK"/>
    <property type="match status" value="1"/>
</dbReference>
<dbReference type="InterPro" id="IPR008145">
    <property type="entry name" value="GK/Ca_channel_bsu"/>
</dbReference>
<dbReference type="SMART" id="SM00072">
    <property type="entry name" value="GuKc"/>
    <property type="match status" value="1"/>
</dbReference>
<dbReference type="HAMAP" id="MF_00328">
    <property type="entry name" value="Guanylate_kinase"/>
    <property type="match status" value="1"/>
</dbReference>
<comment type="subcellular location">
    <subcellularLocation>
        <location evidence="9">Cytoplasm</location>
    </subcellularLocation>
</comment>
<evidence type="ECO:0000256" key="7">
    <source>
        <dbReference type="ARBA" id="ARBA00022840"/>
    </source>
</evidence>
<dbReference type="EC" id="2.7.4.8" evidence="2 9"/>
<accession>A0ABQ5YTA4</accession>
<protein>
    <recommendedName>
        <fullName evidence="3 9">Guanylate kinase</fullName>
        <ecNumber evidence="2 9">2.7.4.8</ecNumber>
    </recommendedName>
    <alternativeName>
        <fullName evidence="8 9">GMP kinase</fullName>
    </alternativeName>
</protein>
<dbReference type="Gene3D" id="3.30.63.10">
    <property type="entry name" value="Guanylate Kinase phosphate binding domain"/>
    <property type="match status" value="1"/>
</dbReference>
<dbReference type="InterPro" id="IPR008144">
    <property type="entry name" value="Guanylate_kin-like_dom"/>
</dbReference>
<dbReference type="NCBIfam" id="TIGR03263">
    <property type="entry name" value="guanyl_kin"/>
    <property type="match status" value="1"/>
</dbReference>
<keyword evidence="4 9" id="KW-0808">Transferase</keyword>
<evidence type="ECO:0000256" key="4">
    <source>
        <dbReference type="ARBA" id="ARBA00022679"/>
    </source>
</evidence>
<keyword evidence="7 9" id="KW-0067">ATP-binding</keyword>
<dbReference type="EMBL" id="BSOJ01000027">
    <property type="protein sequence ID" value="GLR27136.1"/>
    <property type="molecule type" value="Genomic_DNA"/>
</dbReference>
<name>A0ABQ5YTA4_9BURK</name>
<evidence type="ECO:0000313" key="11">
    <source>
        <dbReference type="EMBL" id="GLR27136.1"/>
    </source>
</evidence>
<dbReference type="InterPro" id="IPR020590">
    <property type="entry name" value="Guanylate_kinase_CS"/>
</dbReference>
<keyword evidence="12" id="KW-1185">Reference proteome</keyword>
<evidence type="ECO:0000256" key="9">
    <source>
        <dbReference type="HAMAP-Rule" id="MF_00328"/>
    </source>
</evidence>
<dbReference type="SUPFAM" id="SSF52540">
    <property type="entry name" value="P-loop containing nucleoside triphosphate hydrolases"/>
    <property type="match status" value="1"/>
</dbReference>
<evidence type="ECO:0000256" key="8">
    <source>
        <dbReference type="ARBA" id="ARBA00030128"/>
    </source>
</evidence>
<dbReference type="Pfam" id="PF00625">
    <property type="entry name" value="Guanylate_kin"/>
    <property type="match status" value="1"/>
</dbReference>
<evidence type="ECO:0000256" key="2">
    <source>
        <dbReference type="ARBA" id="ARBA00012961"/>
    </source>
</evidence>
<gene>
    <name evidence="9 11" type="primary">gmk</name>
    <name evidence="11" type="ORF">GCM10007875_22270</name>
</gene>
<reference evidence="12" key="1">
    <citation type="journal article" date="2019" name="Int. J. Syst. Evol. Microbiol.">
        <title>The Global Catalogue of Microorganisms (GCM) 10K type strain sequencing project: providing services to taxonomists for standard genome sequencing and annotation.</title>
        <authorList>
            <consortium name="The Broad Institute Genomics Platform"/>
            <consortium name="The Broad Institute Genome Sequencing Center for Infectious Disease"/>
            <person name="Wu L."/>
            <person name="Ma J."/>
        </authorList>
    </citation>
    <scope>NUCLEOTIDE SEQUENCE [LARGE SCALE GENOMIC DNA]</scope>
    <source>
        <strain evidence="12">NBRC 105857</strain>
    </source>
</reference>